<organism evidence="1 2">
    <name type="scientific">Aliikangiella coralliicola</name>
    <dbReference type="NCBI Taxonomy" id="2592383"/>
    <lineage>
        <taxon>Bacteria</taxon>
        <taxon>Pseudomonadati</taxon>
        <taxon>Pseudomonadota</taxon>
        <taxon>Gammaproteobacteria</taxon>
        <taxon>Oceanospirillales</taxon>
        <taxon>Pleioneaceae</taxon>
        <taxon>Aliikangiella</taxon>
    </lineage>
</organism>
<evidence type="ECO:0000313" key="1">
    <source>
        <dbReference type="EMBL" id="TQV89375.1"/>
    </source>
</evidence>
<name>A0A545UIT2_9GAMM</name>
<comment type="caution">
    <text evidence="1">The sequence shown here is derived from an EMBL/GenBank/DDBJ whole genome shotgun (WGS) entry which is preliminary data.</text>
</comment>
<dbReference type="OrthoDB" id="8851623at2"/>
<evidence type="ECO:0000313" key="2">
    <source>
        <dbReference type="Proteomes" id="UP000315439"/>
    </source>
</evidence>
<accession>A0A545UIT2</accession>
<dbReference type="InterPro" id="IPR025560">
    <property type="entry name" value="Imm22"/>
</dbReference>
<dbReference type="Proteomes" id="UP000315439">
    <property type="component" value="Unassembled WGS sequence"/>
</dbReference>
<dbReference type="RefSeq" id="WP_142891439.1">
    <property type="nucleotide sequence ID" value="NZ_ML660160.1"/>
</dbReference>
<keyword evidence="2" id="KW-1185">Reference proteome</keyword>
<dbReference type="EMBL" id="VIKS01000001">
    <property type="protein sequence ID" value="TQV89375.1"/>
    <property type="molecule type" value="Genomic_DNA"/>
</dbReference>
<reference evidence="1 2" key="1">
    <citation type="submission" date="2019-07" db="EMBL/GenBank/DDBJ databases">
        <title>Draft genome for Aliikangiella sp. M105.</title>
        <authorList>
            <person name="Wang G."/>
        </authorList>
    </citation>
    <scope>NUCLEOTIDE SEQUENCE [LARGE SCALE GENOMIC DNA]</scope>
    <source>
        <strain evidence="1 2">M105</strain>
    </source>
</reference>
<protein>
    <submittedName>
        <fullName evidence="1">Uncharacterized protein</fullName>
    </submittedName>
</protein>
<sequence length="150" mass="17406">MTAKKLKTEQGFDFTKKNKVSAWVSQHPYQDIPDSYFEESFSKNNTRATNTWSDNFNIRYFRPEYMETNGAHTGTINIKKAAGECSFSASFIEVLMSKARKKKLEEITWIILLFEHEYSAKLSGVEKDEYVTFLGAFDYDDDADSLYEID</sequence>
<dbReference type="AlphaFoldDB" id="A0A545UIT2"/>
<proteinExistence type="predicted"/>
<dbReference type="Pfam" id="PF14112">
    <property type="entry name" value="DUF4284"/>
    <property type="match status" value="1"/>
</dbReference>
<gene>
    <name evidence="1" type="ORF">FLL46_00385</name>
</gene>